<dbReference type="Proteomes" id="UP000267821">
    <property type="component" value="Unassembled WGS sequence"/>
</dbReference>
<proteinExistence type="predicted"/>
<gene>
    <name evidence="1" type="ORF">L211DRAFT_134441</name>
</gene>
<reference evidence="1 2" key="1">
    <citation type="journal article" date="2018" name="Nat. Ecol. Evol.">
        <title>Pezizomycetes genomes reveal the molecular basis of ectomycorrhizal truffle lifestyle.</title>
        <authorList>
            <person name="Murat C."/>
            <person name="Payen T."/>
            <person name="Noel B."/>
            <person name="Kuo A."/>
            <person name="Morin E."/>
            <person name="Chen J."/>
            <person name="Kohler A."/>
            <person name="Krizsan K."/>
            <person name="Balestrini R."/>
            <person name="Da Silva C."/>
            <person name="Montanini B."/>
            <person name="Hainaut M."/>
            <person name="Levati E."/>
            <person name="Barry K.W."/>
            <person name="Belfiori B."/>
            <person name="Cichocki N."/>
            <person name="Clum A."/>
            <person name="Dockter R.B."/>
            <person name="Fauchery L."/>
            <person name="Guy J."/>
            <person name="Iotti M."/>
            <person name="Le Tacon F."/>
            <person name="Lindquist E.A."/>
            <person name="Lipzen A."/>
            <person name="Malagnac F."/>
            <person name="Mello A."/>
            <person name="Molinier V."/>
            <person name="Miyauchi S."/>
            <person name="Poulain J."/>
            <person name="Riccioni C."/>
            <person name="Rubini A."/>
            <person name="Sitrit Y."/>
            <person name="Splivallo R."/>
            <person name="Traeger S."/>
            <person name="Wang M."/>
            <person name="Zifcakova L."/>
            <person name="Wipf D."/>
            <person name="Zambonelli A."/>
            <person name="Paolocci F."/>
            <person name="Nowrousian M."/>
            <person name="Ottonello S."/>
            <person name="Baldrian P."/>
            <person name="Spatafora J.W."/>
            <person name="Henrissat B."/>
            <person name="Nagy L.G."/>
            <person name="Aury J.M."/>
            <person name="Wincker P."/>
            <person name="Grigoriev I.V."/>
            <person name="Bonfante P."/>
            <person name="Martin F.M."/>
        </authorList>
    </citation>
    <scope>NUCLEOTIDE SEQUENCE [LARGE SCALE GENOMIC DNA]</scope>
    <source>
        <strain evidence="1 2">ATCC MYA-4762</strain>
    </source>
</reference>
<accession>A0A3N4LQA5</accession>
<dbReference type="AlphaFoldDB" id="A0A3N4LQA5"/>
<evidence type="ECO:0000313" key="1">
    <source>
        <dbReference type="EMBL" id="RPB25020.1"/>
    </source>
</evidence>
<dbReference type="OrthoDB" id="10665274at2759"/>
<protein>
    <submittedName>
        <fullName evidence="1">Uncharacterized protein</fullName>
    </submittedName>
</protein>
<dbReference type="InParanoid" id="A0A3N4LQA5"/>
<name>A0A3N4LQA5_9PEZI</name>
<organism evidence="1 2">
    <name type="scientific">Terfezia boudieri ATCC MYA-4762</name>
    <dbReference type="NCBI Taxonomy" id="1051890"/>
    <lineage>
        <taxon>Eukaryota</taxon>
        <taxon>Fungi</taxon>
        <taxon>Dikarya</taxon>
        <taxon>Ascomycota</taxon>
        <taxon>Pezizomycotina</taxon>
        <taxon>Pezizomycetes</taxon>
        <taxon>Pezizales</taxon>
        <taxon>Pezizaceae</taxon>
        <taxon>Terfezia</taxon>
    </lineage>
</organism>
<sequence length="215" mass="23722">MDGHMGASNCNDRGLTDSNHDVTSYLNCLMQSSCDLPSPSISDPTTPIYSMQAGSHPSGYSNYSYFPLDARQDHPPSRPRSPTSRTLHTRFTQFWAHLNPFGLMCPESPKFVSTVHTIFTHYVPLYAEVDDMVNHALMAFSAADAGINAGGEWGRKLNIAGWKHAGRCQRMLGVRLGKLRLQREVTDALVVDSEITAVRLGILLMLFYGSASQSI</sequence>
<dbReference type="EMBL" id="ML121539">
    <property type="protein sequence ID" value="RPB25020.1"/>
    <property type="molecule type" value="Genomic_DNA"/>
</dbReference>
<keyword evidence="2" id="KW-1185">Reference proteome</keyword>
<evidence type="ECO:0000313" key="2">
    <source>
        <dbReference type="Proteomes" id="UP000267821"/>
    </source>
</evidence>